<sequence>MISKPLPDVPVTRQKRLPPRPLNIQKPIDNSDYHGHSHKLSLLPVPPKSPNRIQRNYHHHLKLQEEEEELIRHHRFGIMMMMNHTETSSKASSLNVDDAVQSFINEDLSMLDSFGQIESTNTFGQSLKPSPNLSSSTNTSPDLNTITPTSSLTTDSTANTSPASSVEHTSPRLKKYPSIAGRLRSHFNKRTPSNPTPSNSFKVYRSATTPTPSIQMTFGSEKSNN</sequence>
<proteinExistence type="predicted"/>
<evidence type="ECO:0000313" key="2">
    <source>
        <dbReference type="EMBL" id="KAA8896864.1"/>
    </source>
</evidence>
<dbReference type="Proteomes" id="UP000761534">
    <property type="component" value="Unassembled WGS sequence"/>
</dbReference>
<feature type="region of interest" description="Disordered" evidence="1">
    <location>
        <begin position="1"/>
        <end position="39"/>
    </location>
</feature>
<organism evidence="2 3">
    <name type="scientific">Trichomonascus ciferrii</name>
    <dbReference type="NCBI Taxonomy" id="44093"/>
    <lineage>
        <taxon>Eukaryota</taxon>
        <taxon>Fungi</taxon>
        <taxon>Dikarya</taxon>
        <taxon>Ascomycota</taxon>
        <taxon>Saccharomycotina</taxon>
        <taxon>Dipodascomycetes</taxon>
        <taxon>Dipodascales</taxon>
        <taxon>Trichomonascaceae</taxon>
        <taxon>Trichomonascus</taxon>
        <taxon>Trichomonascus ciferrii complex</taxon>
    </lineage>
</organism>
<accession>A0A642UCV5</accession>
<gene>
    <name evidence="2" type="ORF">TRICI_006819</name>
</gene>
<feature type="compositionally biased region" description="Low complexity" evidence="1">
    <location>
        <begin position="126"/>
        <end position="145"/>
    </location>
</feature>
<comment type="caution">
    <text evidence="2">The sequence shown here is derived from an EMBL/GenBank/DDBJ whole genome shotgun (WGS) entry which is preliminary data.</text>
</comment>
<evidence type="ECO:0000313" key="3">
    <source>
        <dbReference type="Proteomes" id="UP000761534"/>
    </source>
</evidence>
<name>A0A642UCV5_9ASCO</name>
<feature type="region of interest" description="Disordered" evidence="1">
    <location>
        <begin position="122"/>
        <end position="225"/>
    </location>
</feature>
<protein>
    <submittedName>
        <fullName evidence="2">Uncharacterized protein</fullName>
    </submittedName>
</protein>
<dbReference type="EMBL" id="SWFS01000573">
    <property type="protein sequence ID" value="KAA8896864.1"/>
    <property type="molecule type" value="Genomic_DNA"/>
</dbReference>
<evidence type="ECO:0000256" key="1">
    <source>
        <dbReference type="SAM" id="MobiDB-lite"/>
    </source>
</evidence>
<feature type="compositionally biased region" description="Polar residues" evidence="1">
    <location>
        <begin position="146"/>
        <end position="168"/>
    </location>
</feature>
<feature type="compositionally biased region" description="Polar residues" evidence="1">
    <location>
        <begin position="190"/>
        <end position="225"/>
    </location>
</feature>
<dbReference type="VEuPathDB" id="FungiDB:TRICI_006819"/>
<reference evidence="2" key="1">
    <citation type="journal article" date="2019" name="G3 (Bethesda)">
        <title>Genome Assemblies of Two Rare Opportunistic Yeast Pathogens: Diutina rugosa (syn. Candida rugosa) and Trichomonascus ciferrii (syn. Candida ciferrii).</title>
        <authorList>
            <person name="Mixao V."/>
            <person name="Saus E."/>
            <person name="Hansen A.P."/>
            <person name="Lass-Florl C."/>
            <person name="Gabaldon T."/>
        </authorList>
    </citation>
    <scope>NUCLEOTIDE SEQUENCE</scope>
    <source>
        <strain evidence="2">CBS 4856</strain>
    </source>
</reference>
<dbReference type="AlphaFoldDB" id="A0A642UCV5"/>
<keyword evidence="3" id="KW-1185">Reference proteome</keyword>